<keyword evidence="4" id="KW-0547">Nucleotide-binding</keyword>
<dbReference type="SMART" id="SM00220">
    <property type="entry name" value="S_TKc"/>
    <property type="match status" value="1"/>
</dbReference>
<dbReference type="CDD" id="cd14014">
    <property type="entry name" value="STKc_PknB_like"/>
    <property type="match status" value="1"/>
</dbReference>
<dbReference type="PANTHER" id="PTHR43289">
    <property type="entry name" value="MITOGEN-ACTIVATED PROTEIN KINASE KINASE KINASE 20-RELATED"/>
    <property type="match status" value="1"/>
</dbReference>
<keyword evidence="8" id="KW-1133">Transmembrane helix</keyword>
<name>A0A545ATZ2_9ACTN</name>
<keyword evidence="6" id="KW-0067">ATP-binding</keyword>
<dbReference type="EMBL" id="VIRS01000007">
    <property type="protein sequence ID" value="TQS44763.1"/>
    <property type="molecule type" value="Genomic_DNA"/>
</dbReference>
<dbReference type="InterPro" id="IPR011009">
    <property type="entry name" value="Kinase-like_dom_sf"/>
</dbReference>
<keyword evidence="2 10" id="KW-0723">Serine/threonine-protein kinase</keyword>
<evidence type="ECO:0000256" key="5">
    <source>
        <dbReference type="ARBA" id="ARBA00022777"/>
    </source>
</evidence>
<evidence type="ECO:0000256" key="2">
    <source>
        <dbReference type="ARBA" id="ARBA00022527"/>
    </source>
</evidence>
<protein>
    <recommendedName>
        <fullName evidence="1">non-specific serine/threonine protein kinase</fullName>
        <ecNumber evidence="1">2.7.11.1</ecNumber>
    </recommendedName>
</protein>
<dbReference type="RefSeq" id="WP_142704745.1">
    <property type="nucleotide sequence ID" value="NZ_VIRS01000007.1"/>
</dbReference>
<dbReference type="Pfam" id="PF00069">
    <property type="entry name" value="Pkinase"/>
    <property type="match status" value="1"/>
</dbReference>
<feature type="domain" description="Protein kinase" evidence="9">
    <location>
        <begin position="15"/>
        <end position="263"/>
    </location>
</feature>
<reference evidence="10 11" key="1">
    <citation type="submission" date="2019-07" db="EMBL/GenBank/DDBJ databases">
        <title>Cryptosporangium phraense sp. nov., isolated from plant litter.</title>
        <authorList>
            <person name="Suriyachadkun C."/>
        </authorList>
    </citation>
    <scope>NUCLEOTIDE SEQUENCE [LARGE SCALE GENOMIC DNA]</scope>
    <source>
        <strain evidence="10 11">A-T 5661</strain>
    </source>
</reference>
<dbReference type="SUPFAM" id="SSF56112">
    <property type="entry name" value="Protein kinase-like (PK-like)"/>
    <property type="match status" value="1"/>
</dbReference>
<gene>
    <name evidence="10" type="ORF">FL583_12425</name>
</gene>
<feature type="region of interest" description="Disordered" evidence="7">
    <location>
        <begin position="294"/>
        <end position="355"/>
    </location>
</feature>
<evidence type="ECO:0000256" key="6">
    <source>
        <dbReference type="ARBA" id="ARBA00022840"/>
    </source>
</evidence>
<dbReference type="Gene3D" id="1.10.510.10">
    <property type="entry name" value="Transferase(Phosphotransferase) domain 1"/>
    <property type="match status" value="1"/>
</dbReference>
<evidence type="ECO:0000256" key="1">
    <source>
        <dbReference type="ARBA" id="ARBA00012513"/>
    </source>
</evidence>
<dbReference type="GO" id="GO:0005524">
    <property type="term" value="F:ATP binding"/>
    <property type="evidence" value="ECO:0007669"/>
    <property type="project" value="UniProtKB-KW"/>
</dbReference>
<dbReference type="EC" id="2.7.11.1" evidence="1"/>
<evidence type="ECO:0000256" key="4">
    <source>
        <dbReference type="ARBA" id="ARBA00022741"/>
    </source>
</evidence>
<dbReference type="GO" id="GO:0004674">
    <property type="term" value="F:protein serine/threonine kinase activity"/>
    <property type="evidence" value="ECO:0007669"/>
    <property type="project" value="UniProtKB-KW"/>
</dbReference>
<keyword evidence="3" id="KW-0808">Transferase</keyword>
<evidence type="ECO:0000259" key="9">
    <source>
        <dbReference type="PROSITE" id="PS50011"/>
    </source>
</evidence>
<evidence type="ECO:0000256" key="8">
    <source>
        <dbReference type="SAM" id="Phobius"/>
    </source>
</evidence>
<evidence type="ECO:0000313" key="11">
    <source>
        <dbReference type="Proteomes" id="UP000317982"/>
    </source>
</evidence>
<evidence type="ECO:0000256" key="7">
    <source>
        <dbReference type="SAM" id="MobiDB-lite"/>
    </source>
</evidence>
<organism evidence="10 11">
    <name type="scientific">Cryptosporangium phraense</name>
    <dbReference type="NCBI Taxonomy" id="2593070"/>
    <lineage>
        <taxon>Bacteria</taxon>
        <taxon>Bacillati</taxon>
        <taxon>Actinomycetota</taxon>
        <taxon>Actinomycetes</taxon>
        <taxon>Cryptosporangiales</taxon>
        <taxon>Cryptosporangiaceae</taxon>
        <taxon>Cryptosporangium</taxon>
    </lineage>
</organism>
<dbReference type="InterPro" id="IPR000719">
    <property type="entry name" value="Prot_kinase_dom"/>
</dbReference>
<feature type="transmembrane region" description="Helical" evidence="8">
    <location>
        <begin position="379"/>
        <end position="403"/>
    </location>
</feature>
<dbReference type="OrthoDB" id="9801841at2"/>
<keyword evidence="8" id="KW-0472">Membrane</keyword>
<dbReference type="InterPro" id="IPR008271">
    <property type="entry name" value="Ser/Thr_kinase_AS"/>
</dbReference>
<evidence type="ECO:0000256" key="3">
    <source>
        <dbReference type="ARBA" id="ARBA00022679"/>
    </source>
</evidence>
<proteinExistence type="predicted"/>
<dbReference type="PANTHER" id="PTHR43289:SF6">
    <property type="entry name" value="SERINE_THREONINE-PROTEIN KINASE NEKL-3"/>
    <property type="match status" value="1"/>
</dbReference>
<dbReference type="InParanoid" id="A0A545ATZ2"/>
<keyword evidence="8" id="KW-0812">Transmembrane</keyword>
<dbReference type="PROSITE" id="PS50011">
    <property type="entry name" value="PROTEIN_KINASE_DOM"/>
    <property type="match status" value="1"/>
</dbReference>
<accession>A0A545ATZ2</accession>
<evidence type="ECO:0000313" key="10">
    <source>
        <dbReference type="EMBL" id="TQS44763.1"/>
    </source>
</evidence>
<dbReference type="Proteomes" id="UP000317982">
    <property type="component" value="Unassembled WGS sequence"/>
</dbReference>
<dbReference type="AlphaFoldDB" id="A0A545ATZ2"/>
<dbReference type="PROSITE" id="PS00108">
    <property type="entry name" value="PROTEIN_KINASE_ST"/>
    <property type="match status" value="1"/>
</dbReference>
<keyword evidence="11" id="KW-1185">Reference proteome</keyword>
<sequence length="405" mass="42759">MLVDREKIAAALPSYEVGRQFGSGGFGLVLEGRHRSLGRRVAIKVLTTPEPAVERRFLAEAQVMAAFDHPHVVRVHDYADHEGLCLLVLEHCPGGTLSDRLDAPVRPETACAITLAVADALHAAHARGIIHRDVKPDNVLFAEDGAAKVTDFGLAKIYEGSVVTSGSLVGTPGYAAPEQILGQPVRPASDVYALGGVAYHLLSGRPPFPEGVPIAEMLHRQLHDSAPIPVGMPPRFAEVVGRALRRDVAARTPSAQEFAVALASAATAELGPGWLMRAEVPLRVEEEVRQAATAVARAGRTDVTVASRTERRPRRADRGSAPGSGRSAPAGTGRHAAPEAEDGPRYPSGPSELLSTSEVRRRIDVWASHADEGPSRRTLLLLLAGLAVLAALSIGAGAVVGSLQR</sequence>
<keyword evidence="5 10" id="KW-0418">Kinase</keyword>
<comment type="caution">
    <text evidence="10">The sequence shown here is derived from an EMBL/GenBank/DDBJ whole genome shotgun (WGS) entry which is preliminary data.</text>
</comment>